<dbReference type="NCBIfam" id="TIGR02537">
    <property type="entry name" value="arch_flag_Nterm"/>
    <property type="match status" value="1"/>
</dbReference>
<proteinExistence type="predicted"/>
<feature type="transmembrane region" description="Helical" evidence="1">
    <location>
        <begin position="17"/>
        <end position="41"/>
    </location>
</feature>
<sequence>MAKVKQMLTGEDAVSPVIGVILMVAVTVVLAAVIAGFVFGLGDNLSQSAPNAQINFDYNANDGSLAVTHDGGDAITADNTAELNWAGPASGNVAFAASESYIDSNGAVSGTIQAGDQIGSDDGGFPSDGEVDLVWVSGEGGTSATLGEFAGPDA</sequence>
<keyword evidence="1" id="KW-1133">Transmembrane helix</keyword>
<keyword evidence="4" id="KW-1185">Reference proteome</keyword>
<keyword evidence="1" id="KW-0472">Membrane</keyword>
<reference evidence="3 4" key="1">
    <citation type="journal article" date="2014" name="Front. Microbiol.">
        <title>Population and genomic analysis of the genus Halorubrum.</title>
        <authorList>
            <person name="Fullmer M.S."/>
            <person name="Soucy S.M."/>
            <person name="Swithers K.S."/>
            <person name="Makkay A.M."/>
            <person name="Wheeler R."/>
            <person name="Ventosa A."/>
            <person name="Gogarten J.P."/>
            <person name="Papke R.T."/>
        </authorList>
    </citation>
    <scope>NUCLEOTIDE SEQUENCE [LARGE SCALE GENOMIC DNA]</scope>
    <source>
        <strain evidence="3 4">Cb34</strain>
    </source>
</reference>
<evidence type="ECO:0000313" key="4">
    <source>
        <dbReference type="Proteomes" id="UP000216308"/>
    </source>
</evidence>
<dbReference type="OrthoDB" id="118020at2157"/>
<protein>
    <recommendedName>
        <fullName evidence="2">Archaeal Type IV pilin N-terminal domain-containing protein</fullName>
    </recommendedName>
</protein>
<dbReference type="InterPro" id="IPR012859">
    <property type="entry name" value="Pilin_N_archaeal"/>
</dbReference>
<dbReference type="PANTHER" id="PTHR38138:SF1">
    <property type="entry name" value="ARCHAEAL TYPE IV PILIN N-TERMINAL DOMAIN-CONTAINING PROTEIN"/>
    <property type="match status" value="1"/>
</dbReference>
<feature type="domain" description="Archaeal Type IV pilin N-terminal" evidence="2">
    <location>
        <begin position="12"/>
        <end position="79"/>
    </location>
</feature>
<dbReference type="Proteomes" id="UP000216308">
    <property type="component" value="Unassembled WGS sequence"/>
</dbReference>
<dbReference type="Pfam" id="PF07790">
    <property type="entry name" value="Pilin_N"/>
    <property type="match status" value="1"/>
</dbReference>
<dbReference type="PANTHER" id="PTHR38138">
    <property type="entry name" value="VNG6441H"/>
    <property type="match status" value="1"/>
</dbReference>
<keyword evidence="1" id="KW-0812">Transmembrane</keyword>
<comment type="caution">
    <text evidence="3">The sequence shown here is derived from an EMBL/GenBank/DDBJ whole genome shotgun (WGS) entry which is preliminary data.</text>
</comment>
<dbReference type="InterPro" id="IPR013373">
    <property type="entry name" value="Flagellin/pilin_N_arc"/>
</dbReference>
<accession>A0A256IKA7</accession>
<dbReference type="EMBL" id="NHPJ01000072">
    <property type="protein sequence ID" value="OYR56979.1"/>
    <property type="molecule type" value="Genomic_DNA"/>
</dbReference>
<evidence type="ECO:0000313" key="3">
    <source>
        <dbReference type="EMBL" id="OYR56979.1"/>
    </source>
</evidence>
<gene>
    <name evidence="3" type="ORF">DJ70_07035</name>
</gene>
<dbReference type="AlphaFoldDB" id="A0A256IKA7"/>
<evidence type="ECO:0000259" key="2">
    <source>
        <dbReference type="Pfam" id="PF07790"/>
    </source>
</evidence>
<evidence type="ECO:0000256" key="1">
    <source>
        <dbReference type="SAM" id="Phobius"/>
    </source>
</evidence>
<name>A0A256IKA7_9EURY</name>
<organism evidence="3 4">
    <name type="scientific">Halorubrum halodurans</name>
    <dbReference type="NCBI Taxonomy" id="1383851"/>
    <lineage>
        <taxon>Archaea</taxon>
        <taxon>Methanobacteriati</taxon>
        <taxon>Methanobacteriota</taxon>
        <taxon>Stenosarchaea group</taxon>
        <taxon>Halobacteria</taxon>
        <taxon>Halobacteriales</taxon>
        <taxon>Haloferacaceae</taxon>
        <taxon>Halorubrum</taxon>
    </lineage>
</organism>